<dbReference type="NCBIfam" id="TIGR00797">
    <property type="entry name" value="matE"/>
    <property type="match status" value="1"/>
</dbReference>
<evidence type="ECO:0000256" key="6">
    <source>
        <dbReference type="RuleBase" id="RU004914"/>
    </source>
</evidence>
<dbReference type="InterPro" id="IPR045069">
    <property type="entry name" value="MATE_euk"/>
</dbReference>
<feature type="region of interest" description="Disordered" evidence="7">
    <location>
        <begin position="1"/>
        <end position="23"/>
    </location>
</feature>
<evidence type="ECO:0000256" key="7">
    <source>
        <dbReference type="SAM" id="MobiDB-lite"/>
    </source>
</evidence>
<feature type="transmembrane region" description="Helical" evidence="6">
    <location>
        <begin position="460"/>
        <end position="482"/>
    </location>
</feature>
<dbReference type="EMBL" id="KK914734">
    <property type="protein sequence ID" value="KDP29740.1"/>
    <property type="molecule type" value="Genomic_DNA"/>
</dbReference>
<evidence type="ECO:0000256" key="5">
    <source>
        <dbReference type="ARBA" id="ARBA00023136"/>
    </source>
</evidence>
<dbReference type="OrthoDB" id="2126698at2759"/>
<reference evidence="8 9" key="1">
    <citation type="journal article" date="2014" name="PLoS ONE">
        <title>Global Analysis of Gene Expression Profiles in Physic Nut (Jatropha curcas L.) Seedlings Exposed to Salt Stress.</title>
        <authorList>
            <person name="Zhang L."/>
            <person name="Zhang C."/>
            <person name="Wu P."/>
            <person name="Chen Y."/>
            <person name="Li M."/>
            <person name="Jiang H."/>
            <person name="Wu G."/>
        </authorList>
    </citation>
    <scope>NUCLEOTIDE SEQUENCE [LARGE SCALE GENOMIC DNA]</scope>
    <source>
        <strain evidence="9">cv. GZQX0401</strain>
        <tissue evidence="8">Young leaves</tissue>
    </source>
</reference>
<protein>
    <recommendedName>
        <fullName evidence="6">Protein DETOXIFICATION</fullName>
    </recommendedName>
    <alternativeName>
        <fullName evidence="6">Multidrug and toxic compound extrusion protein</fullName>
    </alternativeName>
</protein>
<gene>
    <name evidence="8" type="ORF">JCGZ_18675</name>
</gene>
<dbReference type="KEGG" id="jcu:105641658"/>
<feature type="compositionally biased region" description="Basic and acidic residues" evidence="7">
    <location>
        <begin position="1"/>
        <end position="14"/>
    </location>
</feature>
<dbReference type="Proteomes" id="UP000027138">
    <property type="component" value="Unassembled WGS sequence"/>
</dbReference>
<evidence type="ECO:0000256" key="3">
    <source>
        <dbReference type="ARBA" id="ARBA00022692"/>
    </source>
</evidence>
<feature type="transmembrane region" description="Helical" evidence="6">
    <location>
        <begin position="60"/>
        <end position="81"/>
    </location>
</feature>
<dbReference type="GO" id="GO:0015297">
    <property type="term" value="F:antiporter activity"/>
    <property type="evidence" value="ECO:0007669"/>
    <property type="project" value="InterPro"/>
</dbReference>
<sequence>MPNPKQKEAKERLRNMSGKGAAEESIPLLEDHHIRGLKGEEVYEDDQKLSRRVWIESKKLWQIVGPAIFSRLTSYSMLVITQAFAGHLGDLELAAISIANNVIVGFDFGLLLGMASALETLCGQAFGAKKYYMLGIYLQRSWIVLFICCVLLLPLYLFPSPVLKLLGQPHDVADLSGIAALTMLPLHFSFAFQLPLQRFLQSQLKNAIIAWISLLALIVHVIVSWLFVYQLKLGVVGTAMTLNFSWWVLVFGHLGYTIFGGCPLTWTGFSIEAFSGLWEFTKLSAASGVMLCLENWYYRILILMTGNLKNAEIAVDALSICMTINGWEMMIPLAFFAGTGVRVANELGAGNGKGAKFATTVSVVTSVIIGIFFWVLIMIFHDKLAWIFSSSQPVLQAVNNLSILLAFTVLLNSVQPILSGVAVGSGWQKYVAYINLGCYYLIGVPLGFLMGWIFHLGVLGIWAGMIFGGTAIQTLILAAITIRCDWDKEAEKASMHVKKWAEVK</sequence>
<dbReference type="GO" id="GO:0016020">
    <property type="term" value="C:membrane"/>
    <property type="evidence" value="ECO:0007669"/>
    <property type="project" value="UniProtKB-SubCell"/>
</dbReference>
<keyword evidence="9" id="KW-1185">Reference proteome</keyword>
<feature type="transmembrane region" description="Helical" evidence="6">
    <location>
        <begin position="357"/>
        <end position="381"/>
    </location>
</feature>
<feature type="transmembrane region" description="Helical" evidence="6">
    <location>
        <begin position="401"/>
        <end position="423"/>
    </location>
</feature>
<accession>A0A067KBY2</accession>
<dbReference type="Pfam" id="PF01554">
    <property type="entry name" value="MatE"/>
    <property type="match status" value="2"/>
</dbReference>
<keyword evidence="3 6" id="KW-0812">Transmembrane</keyword>
<evidence type="ECO:0000256" key="4">
    <source>
        <dbReference type="ARBA" id="ARBA00022989"/>
    </source>
</evidence>
<dbReference type="InterPro" id="IPR002528">
    <property type="entry name" value="MATE_fam"/>
</dbReference>
<comment type="subcellular location">
    <subcellularLocation>
        <location evidence="1">Membrane</location>
        <topology evidence="1">Multi-pass membrane protein</topology>
    </subcellularLocation>
</comment>
<feature type="transmembrane region" description="Helical" evidence="6">
    <location>
        <begin position="430"/>
        <end position="454"/>
    </location>
</feature>
<feature type="transmembrane region" description="Helical" evidence="6">
    <location>
        <begin position="93"/>
        <end position="115"/>
    </location>
</feature>
<keyword evidence="4 6" id="KW-1133">Transmembrane helix</keyword>
<evidence type="ECO:0000256" key="1">
    <source>
        <dbReference type="ARBA" id="ARBA00004141"/>
    </source>
</evidence>
<evidence type="ECO:0000313" key="8">
    <source>
        <dbReference type="EMBL" id="KDP29740.1"/>
    </source>
</evidence>
<feature type="transmembrane region" description="Helical" evidence="6">
    <location>
        <begin position="244"/>
        <end position="265"/>
    </location>
</feature>
<feature type="transmembrane region" description="Helical" evidence="6">
    <location>
        <begin position="208"/>
        <end position="229"/>
    </location>
</feature>
<feature type="transmembrane region" description="Helical" evidence="6">
    <location>
        <begin position="136"/>
        <end position="158"/>
    </location>
</feature>
<dbReference type="AlphaFoldDB" id="A0A067KBY2"/>
<dbReference type="GO" id="GO:1990961">
    <property type="term" value="P:xenobiotic detoxification by transmembrane export across the plasma membrane"/>
    <property type="evidence" value="ECO:0007669"/>
    <property type="project" value="InterPro"/>
</dbReference>
<keyword evidence="5 6" id="KW-0472">Membrane</keyword>
<dbReference type="PANTHER" id="PTHR11206">
    <property type="entry name" value="MULTIDRUG RESISTANCE PROTEIN"/>
    <property type="match status" value="1"/>
</dbReference>
<dbReference type="GO" id="GO:0042910">
    <property type="term" value="F:xenobiotic transmembrane transporter activity"/>
    <property type="evidence" value="ECO:0007669"/>
    <property type="project" value="InterPro"/>
</dbReference>
<evidence type="ECO:0000313" key="9">
    <source>
        <dbReference type="Proteomes" id="UP000027138"/>
    </source>
</evidence>
<comment type="similarity">
    <text evidence="2 6">Belongs to the multi antimicrobial extrusion (MATE) (TC 2.A.66.1) family.</text>
</comment>
<dbReference type="CDD" id="cd13132">
    <property type="entry name" value="MATE_eukaryotic"/>
    <property type="match status" value="1"/>
</dbReference>
<name>A0A067KBY2_JATCU</name>
<feature type="transmembrane region" description="Helical" evidence="6">
    <location>
        <begin position="178"/>
        <end position="196"/>
    </location>
</feature>
<proteinExistence type="inferred from homology"/>
<organism evidence="8 9">
    <name type="scientific">Jatropha curcas</name>
    <name type="common">Barbados nut</name>
    <dbReference type="NCBI Taxonomy" id="180498"/>
    <lineage>
        <taxon>Eukaryota</taxon>
        <taxon>Viridiplantae</taxon>
        <taxon>Streptophyta</taxon>
        <taxon>Embryophyta</taxon>
        <taxon>Tracheophyta</taxon>
        <taxon>Spermatophyta</taxon>
        <taxon>Magnoliopsida</taxon>
        <taxon>eudicotyledons</taxon>
        <taxon>Gunneridae</taxon>
        <taxon>Pentapetalae</taxon>
        <taxon>rosids</taxon>
        <taxon>fabids</taxon>
        <taxon>Malpighiales</taxon>
        <taxon>Euphorbiaceae</taxon>
        <taxon>Crotonoideae</taxon>
        <taxon>Jatropheae</taxon>
        <taxon>Jatropha</taxon>
    </lineage>
</organism>
<evidence type="ECO:0000256" key="2">
    <source>
        <dbReference type="ARBA" id="ARBA00010199"/>
    </source>
</evidence>